<keyword evidence="2" id="KW-0732">Signal</keyword>
<dbReference type="InterPro" id="IPR037523">
    <property type="entry name" value="VOC_core"/>
</dbReference>
<evidence type="ECO:0000256" key="2">
    <source>
        <dbReference type="SAM" id="SignalP"/>
    </source>
</evidence>
<gene>
    <name evidence="4" type="ORF">NSPZN2_60120</name>
</gene>
<protein>
    <submittedName>
        <fullName evidence="4">Glyoxalase</fullName>
    </submittedName>
</protein>
<dbReference type="InterPro" id="IPR051785">
    <property type="entry name" value="MMCE/EMCE_epimerase"/>
</dbReference>
<dbReference type="Proteomes" id="UP000675880">
    <property type="component" value="Unassembled WGS sequence"/>
</dbReference>
<sequence length="339" mass="37541">MKSFARKIVLTALPFLVCFTVPSEAQVAVQSVASVGFTVSDMDRSIAFYRDVLTFTPLSDVEVDGPEYDQFWGLFGVRARVVRLQLGEQELVLTEFLSPPDLRPIPMPSYSHDLWFQHCAIVVRDMEAAWAQLRKHHVRQVSPRPQTIPRSNVAAAGIKAMKFRDPDGHNLELLWFPDGKGHPRWQRGGTDLFLGIDHTAMTVRSTENSTKFYRDLLGMTVAGGTLNMGATQQYLDSLPGARTRVTGLAPKLNPPSLEFLEYELPTAGRPFPIDSHPTDLWHWQTTLVVSDVEAAASALRDGAQFVSSGVVTLPDKSVGFGKGFLVRDPDGHVMQVVSP</sequence>
<accession>A0ABN7MA43</accession>
<dbReference type="PANTHER" id="PTHR43048">
    <property type="entry name" value="METHYLMALONYL-COA EPIMERASE"/>
    <property type="match status" value="1"/>
</dbReference>
<dbReference type="Pfam" id="PF00903">
    <property type="entry name" value="Glyoxalase"/>
    <property type="match status" value="2"/>
</dbReference>
<keyword evidence="1" id="KW-0479">Metal-binding</keyword>
<feature type="signal peptide" evidence="2">
    <location>
        <begin position="1"/>
        <end position="25"/>
    </location>
</feature>
<dbReference type="InterPro" id="IPR029068">
    <property type="entry name" value="Glyas_Bleomycin-R_OHBP_Dase"/>
</dbReference>
<evidence type="ECO:0000313" key="4">
    <source>
        <dbReference type="EMBL" id="CAE6793452.1"/>
    </source>
</evidence>
<keyword evidence="5" id="KW-1185">Reference proteome</keyword>
<name>A0ABN7MA43_9BACT</name>
<dbReference type="SUPFAM" id="SSF54593">
    <property type="entry name" value="Glyoxalase/Bleomycin resistance protein/Dihydroxybiphenyl dioxygenase"/>
    <property type="match status" value="2"/>
</dbReference>
<dbReference type="RefSeq" id="WP_213043970.1">
    <property type="nucleotide sequence ID" value="NZ_CAJNBJ010000019.1"/>
</dbReference>
<feature type="domain" description="VOC" evidence="3">
    <location>
        <begin position="195"/>
        <end position="339"/>
    </location>
</feature>
<organism evidence="4 5">
    <name type="scientific">Nitrospira defluvii</name>
    <dbReference type="NCBI Taxonomy" id="330214"/>
    <lineage>
        <taxon>Bacteria</taxon>
        <taxon>Pseudomonadati</taxon>
        <taxon>Nitrospirota</taxon>
        <taxon>Nitrospiria</taxon>
        <taxon>Nitrospirales</taxon>
        <taxon>Nitrospiraceae</taxon>
        <taxon>Nitrospira</taxon>
    </lineage>
</organism>
<comment type="caution">
    <text evidence="4">The sequence shown here is derived from an EMBL/GenBank/DDBJ whole genome shotgun (WGS) entry which is preliminary data.</text>
</comment>
<dbReference type="PANTHER" id="PTHR43048:SF3">
    <property type="entry name" value="METHYLMALONYL-COA EPIMERASE, MITOCHONDRIAL"/>
    <property type="match status" value="1"/>
</dbReference>
<evidence type="ECO:0000259" key="3">
    <source>
        <dbReference type="PROSITE" id="PS51819"/>
    </source>
</evidence>
<feature type="chain" id="PRO_5045908818" evidence="2">
    <location>
        <begin position="26"/>
        <end position="339"/>
    </location>
</feature>
<evidence type="ECO:0000256" key="1">
    <source>
        <dbReference type="ARBA" id="ARBA00022723"/>
    </source>
</evidence>
<evidence type="ECO:0000313" key="5">
    <source>
        <dbReference type="Proteomes" id="UP000675880"/>
    </source>
</evidence>
<feature type="domain" description="VOC" evidence="3">
    <location>
        <begin position="31"/>
        <end position="176"/>
    </location>
</feature>
<proteinExistence type="predicted"/>
<dbReference type="EMBL" id="CAJNBJ010000019">
    <property type="protein sequence ID" value="CAE6793452.1"/>
    <property type="molecule type" value="Genomic_DNA"/>
</dbReference>
<dbReference type="InterPro" id="IPR004360">
    <property type="entry name" value="Glyas_Fos-R_dOase_dom"/>
</dbReference>
<reference evidence="4 5" key="1">
    <citation type="submission" date="2021-02" db="EMBL/GenBank/DDBJ databases">
        <authorList>
            <person name="Han P."/>
        </authorList>
    </citation>
    <scope>NUCLEOTIDE SEQUENCE [LARGE SCALE GENOMIC DNA]</scope>
    <source>
        <strain evidence="4">Candidatus Nitrospira sp. ZN2</strain>
    </source>
</reference>
<dbReference type="Gene3D" id="3.10.180.10">
    <property type="entry name" value="2,3-Dihydroxybiphenyl 1,2-Dioxygenase, domain 1"/>
    <property type="match status" value="2"/>
</dbReference>
<dbReference type="PROSITE" id="PS51819">
    <property type="entry name" value="VOC"/>
    <property type="match status" value="2"/>
</dbReference>